<keyword evidence="2" id="KW-1185">Reference proteome</keyword>
<protein>
    <submittedName>
        <fullName evidence="1">Uncharacterized protein</fullName>
    </submittedName>
</protein>
<gene>
    <name evidence="1" type="ORF">CSSPJE1EN2_LOCUS11816</name>
</gene>
<proteinExistence type="predicted"/>
<evidence type="ECO:0000313" key="1">
    <source>
        <dbReference type="EMBL" id="CAK9868924.1"/>
    </source>
</evidence>
<reference evidence="1" key="1">
    <citation type="submission" date="2024-03" db="EMBL/GenBank/DDBJ databases">
        <authorList>
            <consortium name="ELIXIR-Norway"/>
            <consortium name="Elixir Norway"/>
        </authorList>
    </citation>
    <scope>NUCLEOTIDE SEQUENCE</scope>
</reference>
<sequence length="124" mass="13544">MMVGDGGRLVGASARGVYIRTAGLFCGRRPKGKVQRPADDDQRGRCNGLRTTTKGEGATACCRGDHVSHLSRNRILNQKQKQIMPLYLNQSRLISVVEVRNSLAVTPPLGSRALRPDSMAFSYT</sequence>
<dbReference type="Proteomes" id="UP001497522">
    <property type="component" value="Chromosome 18"/>
</dbReference>
<name>A0ABP1B227_9BRYO</name>
<accession>A0ABP1B227</accession>
<evidence type="ECO:0000313" key="2">
    <source>
        <dbReference type="Proteomes" id="UP001497522"/>
    </source>
</evidence>
<dbReference type="EMBL" id="OZ023719">
    <property type="protein sequence ID" value="CAK9868924.1"/>
    <property type="molecule type" value="Genomic_DNA"/>
</dbReference>
<organism evidence="1 2">
    <name type="scientific">Sphagnum jensenii</name>
    <dbReference type="NCBI Taxonomy" id="128206"/>
    <lineage>
        <taxon>Eukaryota</taxon>
        <taxon>Viridiplantae</taxon>
        <taxon>Streptophyta</taxon>
        <taxon>Embryophyta</taxon>
        <taxon>Bryophyta</taxon>
        <taxon>Sphagnophytina</taxon>
        <taxon>Sphagnopsida</taxon>
        <taxon>Sphagnales</taxon>
        <taxon>Sphagnaceae</taxon>
        <taxon>Sphagnum</taxon>
    </lineage>
</organism>